<keyword evidence="1" id="KW-1133">Transmembrane helix</keyword>
<gene>
    <name evidence="2" type="ORF">GCM10008098_00260</name>
</gene>
<feature type="transmembrane region" description="Helical" evidence="1">
    <location>
        <begin position="190"/>
        <end position="214"/>
    </location>
</feature>
<evidence type="ECO:0000313" key="3">
    <source>
        <dbReference type="Proteomes" id="UP000621898"/>
    </source>
</evidence>
<dbReference type="Proteomes" id="UP000621898">
    <property type="component" value="Unassembled WGS sequence"/>
</dbReference>
<proteinExistence type="predicted"/>
<sequence>MYPWVPLAVGLAVFAGFAQTYYLKIAFAQPALPLLVHLHGLLMSAWVVLFASQTWLVANHRVDLHRRMGIAGVVMVVLIPIVGSMTAIEAARLGHTPGPPALVFLTVPLFDVAVFTALVVAALLLRRRTDWHRRLMLTATLNLLPPALGRLAPLYLHLPGLPFAFGLTDLVLIGAATYDTLRHRRLHPAFAWGIGLTLAWQVAAVMLGSTAGWLRVAHWLTGTG</sequence>
<feature type="transmembrane region" description="Helical" evidence="1">
    <location>
        <begin position="161"/>
        <end position="178"/>
    </location>
</feature>
<evidence type="ECO:0000313" key="2">
    <source>
        <dbReference type="EMBL" id="GGY13583.1"/>
    </source>
</evidence>
<reference evidence="3" key="1">
    <citation type="journal article" date="2019" name="Int. J. Syst. Evol. Microbiol.">
        <title>The Global Catalogue of Microorganisms (GCM) 10K type strain sequencing project: providing services to taxonomists for standard genome sequencing and annotation.</title>
        <authorList>
            <consortium name="The Broad Institute Genomics Platform"/>
            <consortium name="The Broad Institute Genome Sequencing Center for Infectious Disease"/>
            <person name="Wu L."/>
            <person name="Ma J."/>
        </authorList>
    </citation>
    <scope>NUCLEOTIDE SEQUENCE [LARGE SCALE GENOMIC DNA]</scope>
    <source>
        <strain evidence="3">KCTC 22232</strain>
    </source>
</reference>
<feature type="transmembrane region" description="Helical" evidence="1">
    <location>
        <begin position="100"/>
        <end position="125"/>
    </location>
</feature>
<keyword evidence="1" id="KW-0812">Transmembrane</keyword>
<keyword evidence="1" id="KW-0472">Membrane</keyword>
<protein>
    <submittedName>
        <fullName evidence="2">Uncharacterized protein</fullName>
    </submittedName>
</protein>
<evidence type="ECO:0000256" key="1">
    <source>
        <dbReference type="SAM" id="Phobius"/>
    </source>
</evidence>
<name>A0ABQ2ZHM4_9GAMM</name>
<dbReference type="EMBL" id="BMXT01000001">
    <property type="protein sequence ID" value="GGY13583.1"/>
    <property type="molecule type" value="Genomic_DNA"/>
</dbReference>
<keyword evidence="3" id="KW-1185">Reference proteome</keyword>
<accession>A0ABQ2ZHM4</accession>
<feature type="transmembrane region" description="Helical" evidence="1">
    <location>
        <begin position="34"/>
        <end position="58"/>
    </location>
</feature>
<comment type="caution">
    <text evidence="2">The sequence shown here is derived from an EMBL/GenBank/DDBJ whole genome shotgun (WGS) entry which is preliminary data.</text>
</comment>
<organism evidence="2 3">
    <name type="scientific">Rhodanobacter panaciterrae</name>
    <dbReference type="NCBI Taxonomy" id="490572"/>
    <lineage>
        <taxon>Bacteria</taxon>
        <taxon>Pseudomonadati</taxon>
        <taxon>Pseudomonadota</taxon>
        <taxon>Gammaproteobacteria</taxon>
        <taxon>Lysobacterales</taxon>
        <taxon>Rhodanobacteraceae</taxon>
        <taxon>Rhodanobacter</taxon>
    </lineage>
</organism>
<feature type="transmembrane region" description="Helical" evidence="1">
    <location>
        <begin position="70"/>
        <end position="88"/>
    </location>
</feature>